<evidence type="ECO:0008006" key="10">
    <source>
        <dbReference type="Google" id="ProtNLM"/>
    </source>
</evidence>
<evidence type="ECO:0000256" key="5">
    <source>
        <dbReference type="ARBA" id="ARBA00023002"/>
    </source>
</evidence>
<dbReference type="SUPFAM" id="SSF51905">
    <property type="entry name" value="FAD/NAD(P)-binding domain"/>
    <property type="match status" value="1"/>
</dbReference>
<dbReference type="Pfam" id="PF05199">
    <property type="entry name" value="GMC_oxred_C"/>
    <property type="match status" value="1"/>
</dbReference>
<dbReference type="Pfam" id="PF01494">
    <property type="entry name" value="FAD_binding_3"/>
    <property type="match status" value="1"/>
</dbReference>
<name>A0A381PXZ3_9ZZZZ</name>
<feature type="domain" description="Glucose-methanol-choline oxidoreductase N-terminal" evidence="6">
    <location>
        <begin position="213"/>
        <end position="303"/>
    </location>
</feature>
<organism evidence="9">
    <name type="scientific">marine metagenome</name>
    <dbReference type="NCBI Taxonomy" id="408172"/>
    <lineage>
        <taxon>unclassified sequences</taxon>
        <taxon>metagenomes</taxon>
        <taxon>ecological metagenomes</taxon>
    </lineage>
</organism>
<dbReference type="InterPro" id="IPR000172">
    <property type="entry name" value="GMC_OxRdtase_N"/>
</dbReference>
<protein>
    <recommendedName>
        <fullName evidence="10">Glucose-methanol-choline oxidoreductase N-terminal domain-containing protein</fullName>
    </recommendedName>
</protein>
<gene>
    <name evidence="9" type="ORF">METZ01_LOCUS24332</name>
</gene>
<dbReference type="EMBL" id="UINC01001123">
    <property type="protein sequence ID" value="SUZ71478.1"/>
    <property type="molecule type" value="Genomic_DNA"/>
</dbReference>
<comment type="cofactor">
    <cofactor evidence="1">
        <name>FAD</name>
        <dbReference type="ChEBI" id="CHEBI:57692"/>
    </cofactor>
</comment>
<evidence type="ECO:0000256" key="4">
    <source>
        <dbReference type="ARBA" id="ARBA00022827"/>
    </source>
</evidence>
<dbReference type="Pfam" id="PF00732">
    <property type="entry name" value="GMC_oxred_N"/>
    <property type="match status" value="1"/>
</dbReference>
<dbReference type="PANTHER" id="PTHR42784:SF1">
    <property type="entry name" value="PYRANOSE 2-OXIDASE"/>
    <property type="match status" value="1"/>
</dbReference>
<dbReference type="InterPro" id="IPR036188">
    <property type="entry name" value="FAD/NAD-bd_sf"/>
</dbReference>
<reference evidence="9" key="1">
    <citation type="submission" date="2018-05" db="EMBL/GenBank/DDBJ databases">
        <authorList>
            <person name="Lanie J.A."/>
            <person name="Ng W.-L."/>
            <person name="Kazmierczak K.M."/>
            <person name="Andrzejewski T.M."/>
            <person name="Davidsen T.M."/>
            <person name="Wayne K.J."/>
            <person name="Tettelin H."/>
            <person name="Glass J.I."/>
            <person name="Rusch D."/>
            <person name="Podicherti R."/>
            <person name="Tsui H.-C.T."/>
            <person name="Winkler M.E."/>
        </authorList>
    </citation>
    <scope>NUCLEOTIDE SEQUENCE</scope>
</reference>
<feature type="domain" description="FAD-binding" evidence="7">
    <location>
        <begin position="14"/>
        <end position="44"/>
    </location>
</feature>
<dbReference type="AlphaFoldDB" id="A0A381PXZ3"/>
<evidence type="ECO:0000313" key="9">
    <source>
        <dbReference type="EMBL" id="SUZ71478.1"/>
    </source>
</evidence>
<keyword evidence="4" id="KW-0274">FAD</keyword>
<dbReference type="Gene3D" id="3.50.50.60">
    <property type="entry name" value="FAD/NAD(P)-binding domain"/>
    <property type="match status" value="2"/>
</dbReference>
<evidence type="ECO:0000259" key="7">
    <source>
        <dbReference type="Pfam" id="PF01494"/>
    </source>
</evidence>
<proteinExistence type="inferred from homology"/>
<sequence>MALNPRSPQKLDAYDVCIVGSGAGGGMVAKMLTEAGADVVMLEAGPDWNTERDSRMLAWPYESPRRGAGTDRPFGEFDACLGGWELDGEPYTVAEGERFDWFRARMIGGRTNHWGRISLRYGPDDFRRRSLDGLGDDWPITYEELKPYYDSLDRLVGLFGSVEGLPNEPDGIFQPPPRPRCYELLLQESCEHLGITCIPSRMSILTEPLNGRSACHYCGQCGRGCVTASNFSSPTVFLPPALATGRLQILTNAMAREVTTGESGLATGISYVNTLDGREYQVRARIVVLAASACESARLLLNSKSSRFPDGLANSSGTVGRYLTDSTGSDVAGFIPALMDGVPHNEDGAGGMHVYSPWWLNNADLDFPRGYHIEPWGGKRSMPRFGIFGGVENYPSGGGWGRSLKEDYRRYYGAVVGFSGRGEMIPNSNSYCEIDPEVTDRWGIPVLRFRFQWSDHERLQARHMHQTFREIIDDMGGYPLTPEPTEADEYRLEPGGRIIHEAGVTRMGHSPDSSVLNEHCQAHDVKNLFVADGGPFVTQADKNLTWTIMALAMRTGDYIAKARNRGEL</sequence>
<dbReference type="SUPFAM" id="SSF54373">
    <property type="entry name" value="FAD-linked reductases, C-terminal domain"/>
    <property type="match status" value="1"/>
</dbReference>
<dbReference type="PANTHER" id="PTHR42784">
    <property type="entry name" value="PYRANOSE 2-OXIDASE"/>
    <property type="match status" value="1"/>
</dbReference>
<comment type="similarity">
    <text evidence="2">Belongs to the GMC oxidoreductase family.</text>
</comment>
<dbReference type="GO" id="GO:0071949">
    <property type="term" value="F:FAD binding"/>
    <property type="evidence" value="ECO:0007669"/>
    <property type="project" value="InterPro"/>
</dbReference>
<evidence type="ECO:0000256" key="1">
    <source>
        <dbReference type="ARBA" id="ARBA00001974"/>
    </source>
</evidence>
<evidence type="ECO:0000256" key="2">
    <source>
        <dbReference type="ARBA" id="ARBA00010790"/>
    </source>
</evidence>
<accession>A0A381PXZ3</accession>
<dbReference type="InterPro" id="IPR007867">
    <property type="entry name" value="GMC_OxRtase_C"/>
</dbReference>
<dbReference type="GO" id="GO:0016614">
    <property type="term" value="F:oxidoreductase activity, acting on CH-OH group of donors"/>
    <property type="evidence" value="ECO:0007669"/>
    <property type="project" value="InterPro"/>
</dbReference>
<evidence type="ECO:0000259" key="6">
    <source>
        <dbReference type="Pfam" id="PF00732"/>
    </source>
</evidence>
<feature type="domain" description="Glucose-methanol-choline oxidoreductase C-terminal" evidence="8">
    <location>
        <begin position="426"/>
        <end position="552"/>
    </location>
</feature>
<dbReference type="InterPro" id="IPR051473">
    <property type="entry name" value="P2Ox-like"/>
</dbReference>
<evidence type="ECO:0000256" key="3">
    <source>
        <dbReference type="ARBA" id="ARBA00022630"/>
    </source>
</evidence>
<dbReference type="InterPro" id="IPR002938">
    <property type="entry name" value="FAD-bd"/>
</dbReference>
<evidence type="ECO:0000259" key="8">
    <source>
        <dbReference type="Pfam" id="PF05199"/>
    </source>
</evidence>
<keyword evidence="5" id="KW-0560">Oxidoreductase</keyword>
<keyword evidence="3" id="KW-0285">Flavoprotein</keyword>